<protein>
    <submittedName>
        <fullName evidence="2">CobQ/CobB/MinD/ParA nucleotide binding domain protein</fullName>
    </submittedName>
</protein>
<dbReference type="CDD" id="cd02042">
    <property type="entry name" value="ParAB_family"/>
    <property type="match status" value="1"/>
</dbReference>
<dbReference type="InterPro" id="IPR027417">
    <property type="entry name" value="P-loop_NTPase"/>
</dbReference>
<proteinExistence type="predicted"/>
<dbReference type="RefSeq" id="WP_032599004.1">
    <property type="nucleotide sequence ID" value="NZ_JGDS01000067.1"/>
</dbReference>
<evidence type="ECO:0000313" key="2">
    <source>
        <dbReference type="EMBL" id="EXZ71495.1"/>
    </source>
</evidence>
<dbReference type="EMBL" id="JGDS01000067">
    <property type="protein sequence ID" value="EXZ71495.1"/>
    <property type="molecule type" value="Genomic_DNA"/>
</dbReference>
<gene>
    <name evidence="2" type="ORF">M123_4215</name>
</gene>
<dbReference type="PANTHER" id="PTHR13696">
    <property type="entry name" value="P-LOOP CONTAINING NUCLEOSIDE TRIPHOSPHATE HYDROLASE"/>
    <property type="match status" value="1"/>
</dbReference>
<accession>A0A016AJ77</accession>
<comment type="caution">
    <text evidence="2">The sequence shown here is derived from an EMBL/GenBank/DDBJ whole genome shotgun (WGS) entry which is preliminary data.</text>
</comment>
<organism evidence="2 3">
    <name type="scientific">Bacteroides fragilis str. 3976T8</name>
    <dbReference type="NCBI Taxonomy" id="1339314"/>
    <lineage>
        <taxon>Bacteria</taxon>
        <taxon>Pseudomonadati</taxon>
        <taxon>Bacteroidota</taxon>
        <taxon>Bacteroidia</taxon>
        <taxon>Bacteroidales</taxon>
        <taxon>Bacteroidaceae</taxon>
        <taxon>Bacteroides</taxon>
    </lineage>
</organism>
<dbReference type="Gene3D" id="3.40.50.300">
    <property type="entry name" value="P-loop containing nucleotide triphosphate hydrolases"/>
    <property type="match status" value="1"/>
</dbReference>
<dbReference type="PATRIC" id="fig|1339314.3.peg.4352"/>
<dbReference type="SUPFAM" id="SSF52540">
    <property type="entry name" value="P-loop containing nucleoside triphosphate hydrolases"/>
    <property type="match status" value="1"/>
</dbReference>
<name>A0A016AJ77_BACFG</name>
<dbReference type="InterPro" id="IPR002586">
    <property type="entry name" value="CobQ/CobB/MinD/ParA_Nub-bd_dom"/>
</dbReference>
<dbReference type="Proteomes" id="UP000020938">
    <property type="component" value="Unassembled WGS sequence"/>
</dbReference>
<dbReference type="InterPro" id="IPR050678">
    <property type="entry name" value="DNA_Partitioning_ATPase"/>
</dbReference>
<dbReference type="PANTHER" id="PTHR13696:SF52">
    <property type="entry name" value="PARA FAMILY PROTEIN CT_582"/>
    <property type="match status" value="1"/>
</dbReference>
<sequence length="251" mass="28562">MKKDTVLVAVCNQKGGVGKSTMTIMLAGYYHYLKGLDVAVIDCDYPQYSLVRMKERDMRTVEHSEYFKQLMVSQYERIKKKAYTIVGSKAENARDAAGKLMKNGNYDLIIVDLPGTVNSSGVISTIVYMDYVITPIIPDRIVMQSSLSFSTTVWDYAKANKDTPLREFLFFWNRKDARASTEVFDAYNIILQKLDFTVLDTVIPETNRYNKELSLVTRTYFRCTLFPPPAKLLKGSGLIELAEELLAKLKP</sequence>
<dbReference type="Pfam" id="PF01656">
    <property type="entry name" value="CbiA"/>
    <property type="match status" value="1"/>
</dbReference>
<feature type="domain" description="CobQ/CobB/MinD/ParA nucleotide binding" evidence="1">
    <location>
        <begin position="8"/>
        <end position="211"/>
    </location>
</feature>
<evidence type="ECO:0000313" key="3">
    <source>
        <dbReference type="Proteomes" id="UP000020938"/>
    </source>
</evidence>
<reference evidence="2 3" key="1">
    <citation type="submission" date="2014-02" db="EMBL/GenBank/DDBJ databases">
        <authorList>
            <person name="Sears C."/>
            <person name="Carroll K."/>
            <person name="Sack B.R."/>
            <person name="Qadri F."/>
            <person name="Myers L.L."/>
            <person name="Chung G.-T."/>
            <person name="Escheverria P."/>
            <person name="Fraser C.M."/>
            <person name="Sadzewicz L."/>
            <person name="Shefchek K.A."/>
            <person name="Tallon L."/>
            <person name="Das S.P."/>
            <person name="Daugherty S."/>
            <person name="Mongodin E.F."/>
        </authorList>
    </citation>
    <scope>NUCLEOTIDE SEQUENCE [LARGE SCALE GENOMIC DNA]</scope>
    <source>
        <strain evidence="2 3">3976T8</strain>
    </source>
</reference>
<dbReference type="AlphaFoldDB" id="A0A016AJ77"/>
<evidence type="ECO:0000259" key="1">
    <source>
        <dbReference type="Pfam" id="PF01656"/>
    </source>
</evidence>